<dbReference type="PANTHER" id="PTHR36112">
    <property type="entry name" value="RIBOSOMAL RNA SMALL SUBUNIT METHYLTRANSFERASE J"/>
    <property type="match status" value="1"/>
</dbReference>
<dbReference type="SUPFAM" id="SSF53335">
    <property type="entry name" value="S-adenosyl-L-methionine-dependent methyltransferases"/>
    <property type="match status" value="1"/>
</dbReference>
<dbReference type="STRING" id="337097.BHF71_06120"/>
<name>A0A1D2YWY8_9BACI</name>
<evidence type="ECO:0000313" key="1">
    <source>
        <dbReference type="EMBL" id="OEG00176.1"/>
    </source>
</evidence>
<dbReference type="EMBL" id="MIJF01000006">
    <property type="protein sequence ID" value="OEG00176.1"/>
    <property type="molecule type" value="Genomic_DNA"/>
</dbReference>
<reference evidence="1 2" key="1">
    <citation type="submission" date="2016-09" db="EMBL/GenBank/DDBJ databases">
        <title>Draft genome sequence for the type strain of Vulcanibacillus modesticaldus BR, a strictly anaerobic, moderately thermophilic, and nitrate-reducing bacterium from deep sea-hydrothermal vents of the Mid-Atlantic Ridge.</title>
        <authorList>
            <person name="Abin C.A."/>
            <person name="Hollibaugh J.T."/>
        </authorList>
    </citation>
    <scope>NUCLEOTIDE SEQUENCE [LARGE SCALE GENOMIC DNA]</scope>
    <source>
        <strain evidence="1 2">BR</strain>
    </source>
</reference>
<dbReference type="Gene3D" id="3.40.50.150">
    <property type="entry name" value="Vaccinia Virus protein VP39"/>
    <property type="match status" value="1"/>
</dbReference>
<evidence type="ECO:0008006" key="3">
    <source>
        <dbReference type="Google" id="ProtNLM"/>
    </source>
</evidence>
<dbReference type="Proteomes" id="UP000243739">
    <property type="component" value="Unassembled WGS sequence"/>
</dbReference>
<gene>
    <name evidence="1" type="ORF">BHF71_06120</name>
</gene>
<evidence type="ECO:0000313" key="2">
    <source>
        <dbReference type="Proteomes" id="UP000243739"/>
    </source>
</evidence>
<proteinExistence type="predicted"/>
<dbReference type="InterPro" id="IPR029063">
    <property type="entry name" value="SAM-dependent_MTases_sf"/>
</dbReference>
<dbReference type="PANTHER" id="PTHR36112:SF1">
    <property type="entry name" value="RIBOSOMAL RNA SMALL SUBUNIT METHYLTRANSFERASE J"/>
    <property type="match status" value="1"/>
</dbReference>
<dbReference type="Gene3D" id="3.40.50.10480">
    <property type="entry name" value="Probable brix-domain ribosomal biogenesis protein"/>
    <property type="match status" value="1"/>
</dbReference>
<dbReference type="InterPro" id="IPR007536">
    <property type="entry name" value="16SrRNA_methylTrfase_J"/>
</dbReference>
<accession>A0A1D2YWY8</accession>
<dbReference type="AlphaFoldDB" id="A0A1D2YWY8"/>
<sequence>MIVTTSSNPNPEMLLRVNDISNLLGIHYVKRGKLSIGQLMEKYAVNEIIVVEKEHSKLYSKDLKQPFFFHPSMAVLRINRIKQGDNDLMIKISNLKPGDTFLDCTLGLASDSLVASYVVGKEGKIVGIESQPILAALVKDGLNRGWKDDQDLNDAMKRIEVVNGNHYEVLSKLPENSFDVVYFDPMFRKGIKSSAAISPLRTIANPDPISYEAVIEAKRVAKKKVILKENIKSNEFERLGFERVIRSSSTTYGVITMGEEDE</sequence>
<keyword evidence="2" id="KW-1185">Reference proteome</keyword>
<protein>
    <recommendedName>
        <fullName evidence="3">SAM-dependent methyltransferase</fullName>
    </recommendedName>
</protein>
<dbReference type="Pfam" id="PF04445">
    <property type="entry name" value="SAM_MT"/>
    <property type="match status" value="1"/>
</dbReference>
<organism evidence="1 2">
    <name type="scientific">Vulcanibacillus modesticaldus</name>
    <dbReference type="NCBI Taxonomy" id="337097"/>
    <lineage>
        <taxon>Bacteria</taxon>
        <taxon>Bacillati</taxon>
        <taxon>Bacillota</taxon>
        <taxon>Bacilli</taxon>
        <taxon>Bacillales</taxon>
        <taxon>Bacillaceae</taxon>
        <taxon>Vulcanibacillus</taxon>
    </lineage>
</organism>
<dbReference type="GO" id="GO:0008990">
    <property type="term" value="F:rRNA (guanine-N2-)-methyltransferase activity"/>
    <property type="evidence" value="ECO:0007669"/>
    <property type="project" value="InterPro"/>
</dbReference>
<dbReference type="RefSeq" id="WP_069655990.1">
    <property type="nucleotide sequence ID" value="NZ_MIJF01000006.1"/>
</dbReference>
<comment type="caution">
    <text evidence="1">The sequence shown here is derived from an EMBL/GenBank/DDBJ whole genome shotgun (WGS) entry which is preliminary data.</text>
</comment>